<protein>
    <submittedName>
        <fullName evidence="1">Uncharacterized protein</fullName>
    </submittedName>
</protein>
<name>A0ACC0IUK4_9ERIC</name>
<gene>
    <name evidence="1" type="ORF">LOK49_LG02G02259</name>
</gene>
<proteinExistence type="predicted"/>
<evidence type="ECO:0000313" key="2">
    <source>
        <dbReference type="Proteomes" id="UP001060215"/>
    </source>
</evidence>
<accession>A0ACC0IUK4</accession>
<reference evidence="1 2" key="1">
    <citation type="journal article" date="2022" name="Plant J.">
        <title>Chromosome-level genome of Camellia lanceoleosa provides a valuable resource for understanding genome evolution and self-incompatibility.</title>
        <authorList>
            <person name="Gong W."/>
            <person name="Xiao S."/>
            <person name="Wang L."/>
            <person name="Liao Z."/>
            <person name="Chang Y."/>
            <person name="Mo W."/>
            <person name="Hu G."/>
            <person name="Li W."/>
            <person name="Zhao G."/>
            <person name="Zhu H."/>
            <person name="Hu X."/>
            <person name="Ji K."/>
            <person name="Xiang X."/>
            <person name="Song Q."/>
            <person name="Yuan D."/>
            <person name="Jin S."/>
            <person name="Zhang L."/>
        </authorList>
    </citation>
    <scope>NUCLEOTIDE SEQUENCE [LARGE SCALE GENOMIC DNA]</scope>
    <source>
        <strain evidence="1">SQ_2022a</strain>
    </source>
</reference>
<dbReference type="Proteomes" id="UP001060215">
    <property type="component" value="Chromosome 3"/>
</dbReference>
<organism evidence="1 2">
    <name type="scientific">Camellia lanceoleosa</name>
    <dbReference type="NCBI Taxonomy" id="1840588"/>
    <lineage>
        <taxon>Eukaryota</taxon>
        <taxon>Viridiplantae</taxon>
        <taxon>Streptophyta</taxon>
        <taxon>Embryophyta</taxon>
        <taxon>Tracheophyta</taxon>
        <taxon>Spermatophyta</taxon>
        <taxon>Magnoliopsida</taxon>
        <taxon>eudicotyledons</taxon>
        <taxon>Gunneridae</taxon>
        <taxon>Pentapetalae</taxon>
        <taxon>asterids</taxon>
        <taxon>Ericales</taxon>
        <taxon>Theaceae</taxon>
        <taxon>Camellia</taxon>
    </lineage>
</organism>
<sequence length="120" mass="14321">MIQPPFTTCNYRSPFFTGDHRPLAIVVHRSEEIFLFRSSVFIHYCLSCHRLNQMQRNWNVVENDILEECIDVLSTLREVIILNRKLKDMTMKSMKQCGDLAMVIERVCDKLNYAFAFIWW</sequence>
<keyword evidence="2" id="KW-1185">Reference proteome</keyword>
<comment type="caution">
    <text evidence="1">The sequence shown here is derived from an EMBL/GenBank/DDBJ whole genome shotgun (WGS) entry which is preliminary data.</text>
</comment>
<evidence type="ECO:0000313" key="1">
    <source>
        <dbReference type="EMBL" id="KAI8027576.1"/>
    </source>
</evidence>
<dbReference type="EMBL" id="CM045760">
    <property type="protein sequence ID" value="KAI8027576.1"/>
    <property type="molecule type" value="Genomic_DNA"/>
</dbReference>